<dbReference type="RefSeq" id="WP_204013187.1">
    <property type="nucleotide sequence ID" value="NZ_BOOZ01000044.1"/>
</dbReference>
<evidence type="ECO:0000313" key="6">
    <source>
        <dbReference type="Proteomes" id="UP000647017"/>
    </source>
</evidence>
<sequence length="260" mass="28341">MTDQLRELTELVGAVLGDRLVGAYLHGSAVFGGLRPASDIDVLVVAAGSLTDRERRRLLDGLLATSGAVHRARPVELTVVVGTEVRPWRFPPTVDFQYGEWLREAYLSGVVPQPETMADLALLATAARAGDHPLVGPPPARVLAPVPRADVVRASLAGVPGLLDDLDGDTRNVLLTLARVWFTVATGQIRAKDAAADWALARLPPEHRPVLAHARQLYLDCRYEQERWSETLLAQVRPHVDEVLRHLERAVRPGEAVARG</sequence>
<dbReference type="Gene3D" id="3.30.460.10">
    <property type="entry name" value="Beta Polymerase, domain 2"/>
    <property type="match status" value="1"/>
</dbReference>
<comment type="catalytic activity">
    <reaction evidence="3">
        <text>spectinomycin + ATP = 9-O-adenylylspectinomycin + diphosphate</text>
        <dbReference type="Rhea" id="RHEA:63228"/>
        <dbReference type="ChEBI" id="CHEBI:30616"/>
        <dbReference type="ChEBI" id="CHEBI:33019"/>
        <dbReference type="ChEBI" id="CHEBI:146260"/>
        <dbReference type="ChEBI" id="CHEBI:146261"/>
    </reaction>
</comment>
<dbReference type="PIRSF" id="PIRSF000819">
    <property type="entry name" value="Streptomycin_3-adenylyltransf"/>
    <property type="match status" value="1"/>
</dbReference>
<dbReference type="EMBL" id="BOOZ01000044">
    <property type="protein sequence ID" value="GIJ12121.1"/>
    <property type="molecule type" value="Genomic_DNA"/>
</dbReference>
<name>A0ABQ4I2L5_9ACTN</name>
<dbReference type="InterPro" id="IPR025184">
    <property type="entry name" value="AadA_C"/>
</dbReference>
<feature type="domain" description="Adenylyltransferase AadA C-terminal" evidence="4">
    <location>
        <begin position="142"/>
        <end position="243"/>
    </location>
</feature>
<dbReference type="SUPFAM" id="SSF81301">
    <property type="entry name" value="Nucleotidyltransferase"/>
    <property type="match status" value="1"/>
</dbReference>
<reference evidence="5 6" key="1">
    <citation type="submission" date="2021-01" db="EMBL/GenBank/DDBJ databases">
        <title>Whole genome shotgun sequence of Verrucosispora andamanensis NBRC 109075.</title>
        <authorList>
            <person name="Komaki H."/>
            <person name="Tamura T."/>
        </authorList>
    </citation>
    <scope>NUCLEOTIDE SEQUENCE [LARGE SCALE GENOMIC DNA]</scope>
    <source>
        <strain evidence="5 6">NBRC 109075</strain>
    </source>
</reference>
<comment type="caution">
    <text evidence="5">The sequence shown here is derived from an EMBL/GenBank/DDBJ whole genome shotgun (WGS) entry which is preliminary data.</text>
</comment>
<organism evidence="5 6">
    <name type="scientific">Micromonospora andamanensis</name>
    <dbReference type="NCBI Taxonomy" id="1287068"/>
    <lineage>
        <taxon>Bacteria</taxon>
        <taxon>Bacillati</taxon>
        <taxon>Actinomycetota</taxon>
        <taxon>Actinomycetes</taxon>
        <taxon>Micromonosporales</taxon>
        <taxon>Micromonosporaceae</taxon>
        <taxon>Micromonospora</taxon>
    </lineage>
</organism>
<dbReference type="Proteomes" id="UP000647017">
    <property type="component" value="Unassembled WGS sequence"/>
</dbReference>
<evidence type="ECO:0000256" key="3">
    <source>
        <dbReference type="ARBA" id="ARBA00047831"/>
    </source>
</evidence>
<evidence type="ECO:0000256" key="1">
    <source>
        <dbReference type="ARBA" id="ARBA00022679"/>
    </source>
</evidence>
<gene>
    <name evidence="5" type="ORF">Van01_53350</name>
</gene>
<evidence type="ECO:0000256" key="2">
    <source>
        <dbReference type="ARBA" id="ARBA00023251"/>
    </source>
</evidence>
<keyword evidence="6" id="KW-1185">Reference proteome</keyword>
<dbReference type="InterPro" id="IPR024172">
    <property type="entry name" value="AadA/Aad9"/>
</dbReference>
<dbReference type="CDD" id="cd05403">
    <property type="entry name" value="NT_KNTase_like"/>
    <property type="match status" value="1"/>
</dbReference>
<protein>
    <submittedName>
        <fullName evidence="5">Nucleotidyltransferase</fullName>
    </submittedName>
</protein>
<dbReference type="NCBIfam" id="NF010309">
    <property type="entry name" value="PRK13746.1"/>
    <property type="match status" value="1"/>
</dbReference>
<keyword evidence="1" id="KW-0808">Transferase</keyword>
<dbReference type="Pfam" id="PF13427">
    <property type="entry name" value="AadA_C"/>
    <property type="match status" value="1"/>
</dbReference>
<keyword evidence="2" id="KW-0046">Antibiotic resistance</keyword>
<accession>A0ABQ4I2L5</accession>
<evidence type="ECO:0000313" key="5">
    <source>
        <dbReference type="EMBL" id="GIJ12121.1"/>
    </source>
</evidence>
<evidence type="ECO:0000259" key="4">
    <source>
        <dbReference type="Pfam" id="PF13427"/>
    </source>
</evidence>
<proteinExistence type="predicted"/>
<dbReference type="InterPro" id="IPR043519">
    <property type="entry name" value="NT_sf"/>
</dbReference>